<evidence type="ECO:0000313" key="2">
    <source>
        <dbReference type="Proteomes" id="UP000650081"/>
    </source>
</evidence>
<protein>
    <recommendedName>
        <fullName evidence="3">Capsule assembly protein Wzi</fullName>
    </recommendedName>
</protein>
<evidence type="ECO:0008006" key="3">
    <source>
        <dbReference type="Google" id="ProtNLM"/>
    </source>
</evidence>
<name>A0A923PMB5_9BACT</name>
<sequence>MLQRLPYLLSLLGILLLGPVWLPGQGSPLPTDDEHYELLRRLAIRYGYAGFERPATDLALRPVNRAGAVRLAKTYLERYAADLTKTDRYRLQRFFDDNNEWLALPPLAPADDGDRAAYDLGEAFATASEQSPLYRQQKPLLGLLYPTPANLLEVNRPDFYLRLNPVIDFRYGKQKDDAEDYFYNRRGLRLRAGVDDRIFLHFEILETQRGLPDYVRQYRNRFGALPGAGFLKTYQLDVANVQNGADYLNGQGYVSADLTRHVGARLGYGNHFIGDGERSLLLSDFSNNYPYLELNWRIWKFHYRNLFAELTNGPTRATPTGVPLTKKYLAAHHLSINLGQRLTLGLFEAVVMNREDGFDLAYLNPIILYRTIEQSVGSPDNAIVGLTGRYQTPWRIEAYGQFILDEFKFDELFVERRGWWANKFGYQLGARYVDAFGLRQLDLVVERNLVRPYTYTHRGLSNYTHFAMALAHPLGANFRESLVGLDYRPLPRLHLRGRLYLIEQGEGSADRVVGENINVSHELREMDFGNEIGQGINYQNTLMTLRGSYELKPNLWLEGEYISRNKDSQSADRDLLTSVLNFGVRWNVARRDDGF</sequence>
<proteinExistence type="predicted"/>
<dbReference type="RefSeq" id="WP_187468794.1">
    <property type="nucleotide sequence ID" value="NZ_JACSIT010000154.1"/>
</dbReference>
<reference evidence="1" key="1">
    <citation type="submission" date="2020-08" db="EMBL/GenBank/DDBJ databases">
        <title>Lewinella bacteria from marine environments.</title>
        <authorList>
            <person name="Zhong Y."/>
        </authorList>
    </citation>
    <scope>NUCLEOTIDE SEQUENCE</scope>
    <source>
        <strain evidence="1">KCTC 42187</strain>
    </source>
</reference>
<dbReference type="InterPro" id="IPR038636">
    <property type="entry name" value="Wzi_sf"/>
</dbReference>
<accession>A0A923PMB5</accession>
<dbReference type="EMBL" id="JACSIT010000154">
    <property type="protein sequence ID" value="MBC6996788.1"/>
    <property type="molecule type" value="Genomic_DNA"/>
</dbReference>
<dbReference type="AlphaFoldDB" id="A0A923PMB5"/>
<dbReference type="Gene3D" id="2.40.160.130">
    <property type="entry name" value="Capsule assembly protein Wzi"/>
    <property type="match status" value="1"/>
</dbReference>
<comment type="caution">
    <text evidence="1">The sequence shown here is derived from an EMBL/GenBank/DDBJ whole genome shotgun (WGS) entry which is preliminary data.</text>
</comment>
<gene>
    <name evidence="1" type="ORF">H9S92_21625</name>
</gene>
<keyword evidence="2" id="KW-1185">Reference proteome</keyword>
<evidence type="ECO:0000313" key="1">
    <source>
        <dbReference type="EMBL" id="MBC6996788.1"/>
    </source>
</evidence>
<organism evidence="1 2">
    <name type="scientific">Neolewinella lacunae</name>
    <dbReference type="NCBI Taxonomy" id="1517758"/>
    <lineage>
        <taxon>Bacteria</taxon>
        <taxon>Pseudomonadati</taxon>
        <taxon>Bacteroidota</taxon>
        <taxon>Saprospiria</taxon>
        <taxon>Saprospirales</taxon>
        <taxon>Lewinellaceae</taxon>
        <taxon>Neolewinella</taxon>
    </lineage>
</organism>
<dbReference type="Proteomes" id="UP000650081">
    <property type="component" value="Unassembled WGS sequence"/>
</dbReference>